<dbReference type="FunFam" id="1.10.3470.10:FF:000001">
    <property type="entry name" value="Vitamin B12 ABC transporter permease BtuC"/>
    <property type="match status" value="1"/>
</dbReference>
<gene>
    <name evidence="9" type="ordered locus">Arcpr_1064</name>
</gene>
<dbReference type="GO" id="GO:0005886">
    <property type="term" value="C:plasma membrane"/>
    <property type="evidence" value="ECO:0007669"/>
    <property type="project" value="UniProtKB-SubCell"/>
</dbReference>
<dbReference type="SUPFAM" id="SSF81345">
    <property type="entry name" value="ABC transporter involved in vitamin B12 uptake, BtuC"/>
    <property type="match status" value="1"/>
</dbReference>
<evidence type="ECO:0000256" key="1">
    <source>
        <dbReference type="ARBA" id="ARBA00004651"/>
    </source>
</evidence>
<evidence type="ECO:0000256" key="3">
    <source>
        <dbReference type="ARBA" id="ARBA00022448"/>
    </source>
</evidence>
<dbReference type="HOGENOM" id="CLU_013016_0_0_2"/>
<reference evidence="9 10" key="1">
    <citation type="journal article" date="2010" name="Stand. Genomic Sci.">
        <title>Complete genome sequence of Archaeoglobus profundus type strain (AV18).</title>
        <authorList>
            <person name="von Jan M."/>
            <person name="Lapidus A."/>
            <person name="Del Rio T.G."/>
            <person name="Copeland A."/>
            <person name="Tice H."/>
            <person name="Cheng J.F."/>
            <person name="Lucas S."/>
            <person name="Chen F."/>
            <person name="Nolan M."/>
            <person name="Goodwin L."/>
            <person name="Han C."/>
            <person name="Pitluck S."/>
            <person name="Liolios K."/>
            <person name="Ivanova N."/>
            <person name="Mavromatis K."/>
            <person name="Ovchinnikova G."/>
            <person name="Chertkov O."/>
            <person name="Pati A."/>
            <person name="Chen A."/>
            <person name="Palaniappan K."/>
            <person name="Land M."/>
            <person name="Hauser L."/>
            <person name="Chang Y.J."/>
            <person name="Jeffries C.D."/>
            <person name="Saunders E."/>
            <person name="Brettin T."/>
            <person name="Detter J.C."/>
            <person name="Chain P."/>
            <person name="Eichinger K."/>
            <person name="Huber H."/>
            <person name="Spring S."/>
            <person name="Rohde M."/>
            <person name="Goker M."/>
            <person name="Wirth R."/>
            <person name="Woyke T."/>
            <person name="Bristow J."/>
            <person name="Eisen J.A."/>
            <person name="Markowitz V."/>
            <person name="Hugenholtz P."/>
            <person name="Kyrpides N.C."/>
            <person name="Klenk H.P."/>
        </authorList>
    </citation>
    <scope>NUCLEOTIDE SEQUENCE [LARGE SCALE GENOMIC DNA]</scope>
    <source>
        <strain evidence="10">DSM 5631 / JCM 9629 / NBRC 100127 / Av18</strain>
    </source>
</reference>
<feature type="transmembrane region" description="Helical" evidence="8">
    <location>
        <begin position="106"/>
        <end position="126"/>
    </location>
</feature>
<feature type="transmembrane region" description="Helical" evidence="8">
    <location>
        <begin position="324"/>
        <end position="345"/>
    </location>
</feature>
<dbReference type="GO" id="GO:0033214">
    <property type="term" value="P:siderophore-iron import into cell"/>
    <property type="evidence" value="ECO:0007669"/>
    <property type="project" value="TreeGrafter"/>
</dbReference>
<feature type="transmembrane region" description="Helical" evidence="8">
    <location>
        <begin position="256"/>
        <end position="283"/>
    </location>
</feature>
<evidence type="ECO:0000256" key="2">
    <source>
        <dbReference type="ARBA" id="ARBA00007935"/>
    </source>
</evidence>
<proteinExistence type="inferred from homology"/>
<dbReference type="Proteomes" id="UP000001901">
    <property type="component" value="Chromosome"/>
</dbReference>
<keyword evidence="7 8" id="KW-0472">Membrane</keyword>
<organism evidence="9 10">
    <name type="scientific">Archaeoglobus profundus (strain DSM 5631 / JCM 9629 / NBRC 100127 / Av18)</name>
    <dbReference type="NCBI Taxonomy" id="572546"/>
    <lineage>
        <taxon>Archaea</taxon>
        <taxon>Methanobacteriati</taxon>
        <taxon>Methanobacteriota</taxon>
        <taxon>Archaeoglobi</taxon>
        <taxon>Archaeoglobales</taxon>
        <taxon>Archaeoglobaceae</taxon>
        <taxon>Archaeoglobus</taxon>
    </lineage>
</organism>
<dbReference type="AlphaFoldDB" id="D2RDC9"/>
<feature type="transmembrane region" description="Helical" evidence="8">
    <location>
        <begin position="21"/>
        <end position="38"/>
    </location>
</feature>
<dbReference type="RefSeq" id="WP_012940459.1">
    <property type="nucleotide sequence ID" value="NC_013741.1"/>
</dbReference>
<dbReference type="CDD" id="cd06550">
    <property type="entry name" value="TM_ABC_iron-siderophores_like"/>
    <property type="match status" value="1"/>
</dbReference>
<sequence length="352" mass="38262">MDTAELLRVKEEYERYVGKKILFIIFTSVLIIVIAGISATLGSYPISVSEVYSIILKCLVSHPESTKESIVWNLRMPRILLAIIAGAGLASSGAMTQGILRNPLATPYTLGISSAAGLGAAIAIILSKGIFVGKYVIVGNAFLFSLIPTFVILALARVKGATPETMILAGIAMMYIFSAVTTILMYFAEPEAVKSAYFWMVGDLGRASWEMIPTIFVSLLICFILLMWKTWDVNVMMTAGDEVAKSLGVNPERERIFVMLVSAFLTASIISFTGTIGFICLVAPHICRMIIGGDYRYLLPASALFGGALLLTCDTIARTILAPVILPVGVITNCLGGPMFLYLLIKRKKEYW</sequence>
<protein>
    <submittedName>
        <fullName evidence="9">Transport system permease protein</fullName>
    </submittedName>
</protein>
<keyword evidence="5 8" id="KW-0812">Transmembrane</keyword>
<dbReference type="PANTHER" id="PTHR30472">
    <property type="entry name" value="FERRIC ENTEROBACTIN TRANSPORT SYSTEM PERMEASE PROTEIN"/>
    <property type="match status" value="1"/>
</dbReference>
<dbReference type="KEGG" id="apo:Arcpr_1064"/>
<feature type="transmembrane region" description="Helical" evidence="8">
    <location>
        <begin position="295"/>
        <end position="312"/>
    </location>
</feature>
<evidence type="ECO:0000256" key="5">
    <source>
        <dbReference type="ARBA" id="ARBA00022692"/>
    </source>
</evidence>
<dbReference type="PANTHER" id="PTHR30472:SF25">
    <property type="entry name" value="ABC TRANSPORTER PERMEASE PROTEIN MJ0876-RELATED"/>
    <property type="match status" value="1"/>
</dbReference>
<dbReference type="Pfam" id="PF01032">
    <property type="entry name" value="FecCD"/>
    <property type="match status" value="1"/>
</dbReference>
<dbReference type="EMBL" id="CP001857">
    <property type="protein sequence ID" value="ADB58123.1"/>
    <property type="molecule type" value="Genomic_DNA"/>
</dbReference>
<accession>D2RDC9</accession>
<dbReference type="OrthoDB" id="27848at2157"/>
<keyword evidence="6 8" id="KW-1133">Transmembrane helix</keyword>
<evidence type="ECO:0000313" key="9">
    <source>
        <dbReference type="EMBL" id="ADB58123.1"/>
    </source>
</evidence>
<feature type="transmembrane region" description="Helical" evidence="8">
    <location>
        <begin position="135"/>
        <end position="155"/>
    </location>
</feature>
<dbReference type="InterPro" id="IPR000522">
    <property type="entry name" value="ABC_transptr_permease_BtuC"/>
</dbReference>
<evidence type="ECO:0000256" key="8">
    <source>
        <dbReference type="SAM" id="Phobius"/>
    </source>
</evidence>
<evidence type="ECO:0000256" key="6">
    <source>
        <dbReference type="ARBA" id="ARBA00022989"/>
    </source>
</evidence>
<evidence type="ECO:0000256" key="4">
    <source>
        <dbReference type="ARBA" id="ARBA00022475"/>
    </source>
</evidence>
<comment type="subcellular location">
    <subcellularLocation>
        <location evidence="1">Cell membrane</location>
        <topology evidence="1">Multi-pass membrane protein</topology>
    </subcellularLocation>
</comment>
<feature type="transmembrane region" description="Helical" evidence="8">
    <location>
        <begin position="209"/>
        <end position="228"/>
    </location>
</feature>
<keyword evidence="10" id="KW-1185">Reference proteome</keyword>
<name>D2RDC9_ARCPA</name>
<keyword evidence="3" id="KW-0813">Transport</keyword>
<dbReference type="GO" id="GO:0022857">
    <property type="term" value="F:transmembrane transporter activity"/>
    <property type="evidence" value="ECO:0007669"/>
    <property type="project" value="InterPro"/>
</dbReference>
<dbReference type="InterPro" id="IPR037294">
    <property type="entry name" value="ABC_BtuC-like"/>
</dbReference>
<dbReference type="PaxDb" id="572546-Arcpr_1064"/>
<dbReference type="eggNOG" id="arCOG01007">
    <property type="taxonomic scope" value="Archaea"/>
</dbReference>
<feature type="transmembrane region" description="Helical" evidence="8">
    <location>
        <begin position="167"/>
        <end position="188"/>
    </location>
</feature>
<dbReference type="STRING" id="572546.Arcpr_1064"/>
<dbReference type="GeneID" id="8739741"/>
<dbReference type="Gene3D" id="1.10.3470.10">
    <property type="entry name" value="ABC transporter involved in vitamin B12 uptake, BtuC"/>
    <property type="match status" value="1"/>
</dbReference>
<evidence type="ECO:0000256" key="7">
    <source>
        <dbReference type="ARBA" id="ARBA00023136"/>
    </source>
</evidence>
<keyword evidence="4" id="KW-1003">Cell membrane</keyword>
<evidence type="ECO:0000313" key="10">
    <source>
        <dbReference type="Proteomes" id="UP000001901"/>
    </source>
</evidence>
<comment type="similarity">
    <text evidence="2">Belongs to the binding-protein-dependent transport system permease family. FecCD subfamily.</text>
</comment>